<evidence type="ECO:0000313" key="6">
    <source>
        <dbReference type="Proteomes" id="UP001225646"/>
    </source>
</evidence>
<dbReference type="Pfam" id="PF01381">
    <property type="entry name" value="HTH_3"/>
    <property type="match status" value="1"/>
</dbReference>
<accession>A0ABT9VP04</accession>
<reference evidence="5 6" key="1">
    <citation type="submission" date="2023-07" db="EMBL/GenBank/DDBJ databases">
        <title>Genomic Encyclopedia of Type Strains, Phase IV (KMG-IV): sequencing the most valuable type-strain genomes for metagenomic binning, comparative biology and taxonomic classification.</title>
        <authorList>
            <person name="Goeker M."/>
        </authorList>
    </citation>
    <scope>NUCLEOTIDE SEQUENCE [LARGE SCALE GENOMIC DNA]</scope>
    <source>
        <strain evidence="5 6">DSM 19092</strain>
    </source>
</reference>
<evidence type="ECO:0000256" key="1">
    <source>
        <dbReference type="ARBA" id="ARBA00023015"/>
    </source>
</evidence>
<dbReference type="Gene3D" id="1.10.260.40">
    <property type="entry name" value="lambda repressor-like DNA-binding domains"/>
    <property type="match status" value="1"/>
</dbReference>
<evidence type="ECO:0000313" key="5">
    <source>
        <dbReference type="EMBL" id="MDQ0162718.1"/>
    </source>
</evidence>
<dbReference type="EMBL" id="JAUSTR010000006">
    <property type="protein sequence ID" value="MDQ0162718.1"/>
    <property type="molecule type" value="Genomic_DNA"/>
</dbReference>
<keyword evidence="2" id="KW-0238">DNA-binding</keyword>
<dbReference type="SUPFAM" id="SSF47413">
    <property type="entry name" value="lambda repressor-like DNA-binding domains"/>
    <property type="match status" value="1"/>
</dbReference>
<dbReference type="InterPro" id="IPR010982">
    <property type="entry name" value="Lambda_DNA-bd_dom_sf"/>
</dbReference>
<feature type="domain" description="HTH cro/C1-type" evidence="4">
    <location>
        <begin position="12"/>
        <end position="66"/>
    </location>
</feature>
<keyword evidence="6" id="KW-1185">Reference proteome</keyword>
<evidence type="ECO:0000256" key="2">
    <source>
        <dbReference type="ARBA" id="ARBA00023125"/>
    </source>
</evidence>
<keyword evidence="1" id="KW-0805">Transcription regulation</keyword>
<keyword evidence="3" id="KW-0804">Transcription</keyword>
<dbReference type="InterPro" id="IPR001387">
    <property type="entry name" value="Cro/C1-type_HTH"/>
</dbReference>
<dbReference type="Proteomes" id="UP001225646">
    <property type="component" value="Unassembled WGS sequence"/>
</dbReference>
<evidence type="ECO:0000256" key="3">
    <source>
        <dbReference type="ARBA" id="ARBA00023163"/>
    </source>
</evidence>
<dbReference type="CDD" id="cd00093">
    <property type="entry name" value="HTH_XRE"/>
    <property type="match status" value="1"/>
</dbReference>
<comment type="caution">
    <text evidence="5">The sequence shown here is derived from an EMBL/GenBank/DDBJ whole genome shotgun (WGS) entry which is preliminary data.</text>
</comment>
<sequence>MCKIQKTIGERIRNFRKQKGWSQEELADKASLHSTYIGQIERGEKNATIESIEKIANALEVSLEDLFKSIQPIEKKEDYTLSQIITKLQARSIEDQKFILNMIDQLFLWKDQ</sequence>
<organism evidence="5 6">
    <name type="scientific">Aeribacillus alveayuensis</name>
    <dbReference type="NCBI Taxonomy" id="279215"/>
    <lineage>
        <taxon>Bacteria</taxon>
        <taxon>Bacillati</taxon>
        <taxon>Bacillota</taxon>
        <taxon>Bacilli</taxon>
        <taxon>Bacillales</taxon>
        <taxon>Bacillaceae</taxon>
        <taxon>Aeribacillus</taxon>
    </lineage>
</organism>
<dbReference type="PROSITE" id="PS50943">
    <property type="entry name" value="HTH_CROC1"/>
    <property type="match status" value="1"/>
</dbReference>
<protein>
    <submittedName>
        <fullName evidence="5">Transcriptional regulator with XRE-family HTH domain</fullName>
    </submittedName>
</protein>
<dbReference type="RefSeq" id="WP_419152063.1">
    <property type="nucleotide sequence ID" value="NZ_JAUSTR010000006.1"/>
</dbReference>
<dbReference type="PANTHER" id="PTHR46797">
    <property type="entry name" value="HTH-TYPE TRANSCRIPTIONAL REGULATOR"/>
    <property type="match status" value="1"/>
</dbReference>
<dbReference type="SMART" id="SM00530">
    <property type="entry name" value="HTH_XRE"/>
    <property type="match status" value="1"/>
</dbReference>
<proteinExistence type="predicted"/>
<dbReference type="PANTHER" id="PTHR46797:SF23">
    <property type="entry name" value="HTH-TYPE TRANSCRIPTIONAL REGULATOR SUTR"/>
    <property type="match status" value="1"/>
</dbReference>
<name>A0ABT9VP04_9BACI</name>
<dbReference type="InterPro" id="IPR050807">
    <property type="entry name" value="TransReg_Diox_bact_type"/>
</dbReference>
<evidence type="ECO:0000259" key="4">
    <source>
        <dbReference type="PROSITE" id="PS50943"/>
    </source>
</evidence>
<gene>
    <name evidence="5" type="ORF">J2S06_001795</name>
</gene>